<evidence type="ECO:0000313" key="8">
    <source>
        <dbReference type="Proteomes" id="UP000182444"/>
    </source>
</evidence>
<evidence type="ECO:0000256" key="2">
    <source>
        <dbReference type="SAM" id="Phobius"/>
    </source>
</evidence>
<feature type="compositionally biased region" description="Low complexity" evidence="1">
    <location>
        <begin position="63"/>
        <end position="74"/>
    </location>
</feature>
<evidence type="ECO:0000259" key="4">
    <source>
        <dbReference type="Pfam" id="PF10348"/>
    </source>
</evidence>
<dbReference type="GeneID" id="2911768"/>
<organism evidence="6 8">
    <name type="scientific">Yarrowia lipolytica</name>
    <name type="common">Candida lipolytica</name>
    <dbReference type="NCBI Taxonomy" id="4952"/>
    <lineage>
        <taxon>Eukaryota</taxon>
        <taxon>Fungi</taxon>
        <taxon>Dikarya</taxon>
        <taxon>Ascomycota</taxon>
        <taxon>Saccharomycotina</taxon>
        <taxon>Dipodascomycetes</taxon>
        <taxon>Dipodascales</taxon>
        <taxon>Dipodascales incertae sedis</taxon>
        <taxon>Yarrowia</taxon>
    </lineage>
</organism>
<keyword evidence="2" id="KW-0472">Membrane</keyword>
<dbReference type="VEuPathDB" id="FungiDB:YALI1_E23472g"/>
<feature type="transmembrane region" description="Helical" evidence="2">
    <location>
        <begin position="514"/>
        <end position="533"/>
    </location>
</feature>
<dbReference type="KEGG" id="yli:2911768"/>
<dbReference type="EMBL" id="CP017557">
    <property type="protein sequence ID" value="AOW05663.1"/>
    <property type="molecule type" value="Genomic_DNA"/>
</dbReference>
<evidence type="ECO:0008006" key="10">
    <source>
        <dbReference type="Google" id="ProtNLM"/>
    </source>
</evidence>
<feature type="transmembrane region" description="Helical" evidence="2">
    <location>
        <begin position="203"/>
        <end position="223"/>
    </location>
</feature>
<feature type="compositionally biased region" description="Polar residues" evidence="1">
    <location>
        <begin position="256"/>
        <end position="266"/>
    </location>
</feature>
<dbReference type="Proteomes" id="UP000256601">
    <property type="component" value="Unassembled WGS sequence"/>
</dbReference>
<evidence type="ECO:0000256" key="3">
    <source>
        <dbReference type="SAM" id="SignalP"/>
    </source>
</evidence>
<feature type="transmembrane region" description="Helical" evidence="2">
    <location>
        <begin position="661"/>
        <end position="683"/>
    </location>
</feature>
<feature type="transmembrane region" description="Helical" evidence="2">
    <location>
        <begin position="379"/>
        <end position="398"/>
    </location>
</feature>
<reference evidence="7 9" key="2">
    <citation type="submission" date="2018-07" db="EMBL/GenBank/DDBJ databases">
        <title>Draft Genome Assemblies for Five Robust Yarrowia lipolytica Strains Exhibiting High Lipid Production and Pentose Sugar Utilization and Sugar Alcohol Secretion from Undetoxified Lignocellulosic Biomass Hydrolysates.</title>
        <authorList>
            <consortium name="DOE Joint Genome Institute"/>
            <person name="Walker C."/>
            <person name="Ryu S."/>
            <person name="Na H."/>
            <person name="Zane M."/>
            <person name="LaButti K."/>
            <person name="Lipzen A."/>
            <person name="Haridas S."/>
            <person name="Barry K."/>
            <person name="Grigoriev I.V."/>
            <person name="Quarterman J."/>
            <person name="Slininger P."/>
            <person name="Dien B."/>
            <person name="Trinh C.T."/>
        </authorList>
    </citation>
    <scope>NUCLEOTIDE SEQUENCE [LARGE SCALE GENOMIC DNA]</scope>
    <source>
        <strain evidence="7 9">YB392</strain>
    </source>
</reference>
<dbReference type="VEuPathDB" id="FungiDB:YALI0_E19558g"/>
<dbReference type="InterPro" id="IPR018825">
    <property type="entry name" value="DUF2427"/>
</dbReference>
<dbReference type="EMBL" id="KZ859070">
    <property type="protein sequence ID" value="RDW23657.1"/>
    <property type="molecule type" value="Genomic_DNA"/>
</dbReference>
<dbReference type="PANTHER" id="PTHR31685">
    <property type="entry name" value="INTEGRAL MEMBRANE PROTEIN (AFU_ORTHOLOGUE AFUA_6G12730)-RELATED"/>
    <property type="match status" value="1"/>
</dbReference>
<evidence type="ECO:0000313" key="9">
    <source>
        <dbReference type="Proteomes" id="UP000256601"/>
    </source>
</evidence>
<feature type="region of interest" description="Disordered" evidence="1">
    <location>
        <begin position="248"/>
        <end position="287"/>
    </location>
</feature>
<dbReference type="AlphaFoldDB" id="A0A1D8NJ55"/>
<dbReference type="PANTHER" id="PTHR31685:SF3">
    <property type="entry name" value="INTEGRAL MEMBRANE PROTEIN (AFU_ORTHOLOGUE AFUA_6G12730)"/>
    <property type="match status" value="1"/>
</dbReference>
<protein>
    <recommendedName>
        <fullName evidence="10">Protein YTP1</fullName>
    </recommendedName>
</protein>
<feature type="transmembrane region" description="Helical" evidence="2">
    <location>
        <begin position="161"/>
        <end position="183"/>
    </location>
</feature>
<dbReference type="OMA" id="NKGWAWN"/>
<dbReference type="Pfam" id="PF10348">
    <property type="entry name" value="DUF2427"/>
    <property type="match status" value="1"/>
</dbReference>
<feature type="compositionally biased region" description="Basic residues" evidence="1">
    <location>
        <begin position="424"/>
        <end position="440"/>
    </location>
</feature>
<feature type="region of interest" description="Disordered" evidence="1">
    <location>
        <begin position="424"/>
        <end position="448"/>
    </location>
</feature>
<evidence type="ECO:0000256" key="1">
    <source>
        <dbReference type="SAM" id="MobiDB-lite"/>
    </source>
</evidence>
<proteinExistence type="predicted"/>
<feature type="signal peptide" evidence="3">
    <location>
        <begin position="1"/>
        <end position="15"/>
    </location>
</feature>
<feature type="transmembrane region" description="Helical" evidence="2">
    <location>
        <begin position="545"/>
        <end position="565"/>
    </location>
</feature>
<feature type="transmembrane region" description="Helical" evidence="2">
    <location>
        <begin position="346"/>
        <end position="367"/>
    </location>
</feature>
<feature type="transmembrane region" description="Helical" evidence="2">
    <location>
        <begin position="577"/>
        <end position="599"/>
    </location>
</feature>
<gene>
    <name evidence="7" type="ORF">B0I71DRAFT_135577</name>
    <name evidence="6" type="ORF">YALI1_E23472g</name>
</gene>
<feature type="transmembrane region" description="Helical" evidence="2">
    <location>
        <begin position="474"/>
        <end position="494"/>
    </location>
</feature>
<keyword evidence="3" id="KW-0732">Signal</keyword>
<name>A0A1D8NJ55_YARLL</name>
<evidence type="ECO:0000313" key="7">
    <source>
        <dbReference type="EMBL" id="RDW23657.1"/>
    </source>
</evidence>
<accession>A0A1D8NJ55</accession>
<dbReference type="Pfam" id="PF10355">
    <property type="entry name" value="Ytp1"/>
    <property type="match status" value="1"/>
</dbReference>
<feature type="compositionally biased region" description="Low complexity" evidence="1">
    <location>
        <begin position="45"/>
        <end position="56"/>
    </location>
</feature>
<feature type="region of interest" description="Disordered" evidence="1">
    <location>
        <begin position="20"/>
        <end position="98"/>
    </location>
</feature>
<keyword evidence="2" id="KW-0812">Transmembrane</keyword>
<feature type="domain" description="DUF2427" evidence="4">
    <location>
        <begin position="117"/>
        <end position="221"/>
    </location>
</feature>
<evidence type="ECO:0000259" key="5">
    <source>
        <dbReference type="Pfam" id="PF10355"/>
    </source>
</evidence>
<keyword evidence="2" id="KW-1133">Transmembrane helix</keyword>
<dbReference type="eggNOG" id="ENOG502QW3E">
    <property type="taxonomic scope" value="Eukaryota"/>
</dbReference>
<feature type="transmembrane region" description="Helical" evidence="2">
    <location>
        <begin position="620"/>
        <end position="641"/>
    </location>
</feature>
<feature type="domain" description="Protein YTP1-like C-terminal" evidence="5">
    <location>
        <begin position="356"/>
        <end position="685"/>
    </location>
</feature>
<feature type="chain" id="PRO_5036017830" description="Protein YTP1" evidence="3">
    <location>
        <begin position="16"/>
        <end position="693"/>
    </location>
</feature>
<dbReference type="InterPro" id="IPR018827">
    <property type="entry name" value="YTP1_C"/>
</dbReference>
<evidence type="ECO:0000313" key="6">
    <source>
        <dbReference type="EMBL" id="AOW05663.1"/>
    </source>
</evidence>
<feature type="transmembrane region" description="Helical" evidence="2">
    <location>
        <begin position="133"/>
        <end position="154"/>
    </location>
</feature>
<sequence length="693" mass="75887">MKVSILLAAATAASAIALPQLHRRHEGHDETEATGITNTPHSNDKTNINDINDNNDATSPSAHSHSNTHSGNSTHDNEDMMEPNPASMNGGHHSHGLPILAHPEKLEPQQLAYWTAYDPTNFFNTETPGQSLLTWHILMVATAWIGVYPIAVMLSSAKSGLYLPVQTAQVVMVALGAIFLGMYGSSPEVEKMYPGAIYGKFTVLVLILSLVHYLAALLTSLAYRDTTPNDSDPRQLAEAFQLQPYHRVSDSDSDHTLNGTPSATPSVPQPSKFRISEDAEDDTPMSPCQYYGDDECGGAEAASSSSMRPQPFEQKMEDKWVARLMANSHVSSTVDRFGALANFVHTYLQGIMLLVAFAYVICGVVTGCRLGMGHNVFNILAHFIKGGVFTVLGLFTFARYVGVFTDKGWAWNLNQEQVNSVKMLHSRSRANSRGSRRRARSSPPAPTKMTALSVARTAVSKVFGVLAFLKPQSFTFEFVESALILIYGVPNIFMEHLASKDGHWTPADLQHASIAFMFIGGGLSGVLLESALVRKLLSSKTYPMSFNPFPALTIFWTGILMSQHAQALPLSTAIHTQWGYLLAIGAVFRGITYLQYFIVYSQALARLDGGAEMNVDQLTLPSRPFTEIVASFCLISGGLVFMQSNRETVEAFVYRGIDSMFTLNVTVGVTSFIMAWELVVLAIKGWASRRKRV</sequence>
<reference evidence="6 8" key="1">
    <citation type="journal article" date="2016" name="PLoS ONE">
        <title>Sequence Assembly of Yarrowia lipolytica Strain W29/CLIB89 Shows Transposable Element Diversity.</title>
        <authorList>
            <person name="Magnan C."/>
            <person name="Yu J."/>
            <person name="Chang I."/>
            <person name="Jahn E."/>
            <person name="Kanomata Y."/>
            <person name="Wu J."/>
            <person name="Zeller M."/>
            <person name="Oakes M."/>
            <person name="Baldi P."/>
            <person name="Sandmeyer S."/>
        </authorList>
    </citation>
    <scope>NUCLEOTIDE SEQUENCE [LARGE SCALE GENOMIC DNA]</scope>
    <source>
        <strain evidence="6">CLIB89</strain>
        <strain evidence="8">CLIB89(W29)</strain>
    </source>
</reference>
<dbReference type="Proteomes" id="UP000182444">
    <property type="component" value="Chromosome 1E"/>
</dbReference>